<feature type="active site" evidence="6">
    <location>
        <position position="196"/>
    </location>
</feature>
<reference evidence="9 10" key="1">
    <citation type="submission" date="2016-11" db="EMBL/GenBank/DDBJ databases">
        <title>Tenacibaculum sp. LPB0136, isolated from marine environment.</title>
        <authorList>
            <person name="Kim E."/>
            <person name="Yi H."/>
        </authorList>
    </citation>
    <scope>NUCLEOTIDE SEQUENCE [LARGE SCALE GENOMIC DNA]</scope>
    <source>
        <strain evidence="9 10">LPB0136</strain>
    </source>
</reference>
<dbReference type="InterPro" id="IPR046457">
    <property type="entry name" value="PMI_typeI_cat"/>
</dbReference>
<keyword evidence="10" id="KW-1185">Reference proteome</keyword>
<dbReference type="InterPro" id="IPR051804">
    <property type="entry name" value="Carb_Metab_Reg_Kinase/Isom"/>
</dbReference>
<feature type="binding site" evidence="5">
    <location>
        <position position="118"/>
    </location>
    <ligand>
        <name>Zn(2+)</name>
        <dbReference type="ChEBI" id="CHEBI:29105"/>
    </ligand>
</feature>
<dbReference type="PANTHER" id="PTHR42742:SF3">
    <property type="entry name" value="FRUCTOKINASE"/>
    <property type="match status" value="1"/>
</dbReference>
<dbReference type="OrthoDB" id="9808275at2"/>
<dbReference type="EMBL" id="CP018155">
    <property type="protein sequence ID" value="APG66438.1"/>
    <property type="molecule type" value="Genomic_DNA"/>
</dbReference>
<keyword evidence="9" id="KW-0413">Isomerase</keyword>
<dbReference type="KEGG" id="ten:LPB136_06600"/>
<evidence type="ECO:0000313" key="10">
    <source>
        <dbReference type="Proteomes" id="UP000181898"/>
    </source>
</evidence>
<dbReference type="InterPro" id="IPR014710">
    <property type="entry name" value="RmlC-like_jellyroll"/>
</dbReference>
<evidence type="ECO:0000259" key="7">
    <source>
        <dbReference type="Pfam" id="PF20511"/>
    </source>
</evidence>
<keyword evidence="2 5" id="KW-0862">Zinc</keyword>
<dbReference type="Pfam" id="PF20511">
    <property type="entry name" value="PMI_typeI_cat"/>
    <property type="match status" value="1"/>
</dbReference>
<feature type="domain" description="Mannose-6-phosphate isomerase cupin" evidence="8">
    <location>
        <begin position="243"/>
        <end position="310"/>
    </location>
</feature>
<name>A0A1L3JMS2_9FLAO</name>
<dbReference type="AlphaFoldDB" id="A0A1L3JMS2"/>
<dbReference type="RefSeq" id="WP_072556938.1">
    <property type="nucleotide sequence ID" value="NZ_CP018155.1"/>
</dbReference>
<keyword evidence="1 5" id="KW-0479">Metal-binding</keyword>
<gene>
    <name evidence="9" type="ORF">LPB136_06600</name>
</gene>
<evidence type="ECO:0000256" key="4">
    <source>
        <dbReference type="ARBA" id="ARBA00030762"/>
    </source>
</evidence>
<dbReference type="GO" id="GO:0005975">
    <property type="term" value="P:carbohydrate metabolic process"/>
    <property type="evidence" value="ECO:0007669"/>
    <property type="project" value="InterPro"/>
</dbReference>
<evidence type="ECO:0000256" key="2">
    <source>
        <dbReference type="ARBA" id="ARBA00022833"/>
    </source>
</evidence>
<dbReference type="InterPro" id="IPR011051">
    <property type="entry name" value="RmlC_Cupin_sf"/>
</dbReference>
<evidence type="ECO:0000256" key="6">
    <source>
        <dbReference type="PIRSR" id="PIRSR036894-2"/>
    </source>
</evidence>
<evidence type="ECO:0000256" key="5">
    <source>
        <dbReference type="PIRSR" id="PIRSR036894-1"/>
    </source>
</evidence>
<dbReference type="InterPro" id="IPR014628">
    <property type="entry name" value="Man6P_isomerase_Firm_short"/>
</dbReference>
<comment type="cofactor">
    <cofactor evidence="5">
        <name>Zn(2+)</name>
        <dbReference type="ChEBI" id="CHEBI:29105"/>
    </cofactor>
    <text evidence="5">Binds 1 zinc ion per subunit.</text>
</comment>
<dbReference type="PANTHER" id="PTHR42742">
    <property type="entry name" value="TRANSCRIPTIONAL REPRESSOR MPRA"/>
    <property type="match status" value="1"/>
</dbReference>
<sequence>MYPIKFTPILKEKIWGGNKLVHLFNKKSTKDKIGESWEVSGLESNVSVVENGVLKGTGLKSLIKKYKHKIVGKQVYDNFGAEFPLLFKFIDASENLSIQLHPNDNLAKERHNSFGKTEMWYVLDAEENAKLYVGFKKGVNKSFYLEAIKNNNVLDLINKENIKKGDSFFIESGTIHAIGKGSLIAEIQQTSDITYRVFDWNRVDLEGNERELHTSLAIDALDFSKDNTCNLKYLNTINSTENILSCKYFKTNKLNVKGVFLRSLKEIDSFVVYMCVEGEGEISLEGNKESIKKGETILIPAKAMDLEVVSNNLLSLLEVYIPKNNEV</sequence>
<evidence type="ECO:0000256" key="1">
    <source>
        <dbReference type="ARBA" id="ARBA00022723"/>
    </source>
</evidence>
<accession>A0A1L3JMS2</accession>
<dbReference type="Gene3D" id="2.60.120.10">
    <property type="entry name" value="Jelly Rolls"/>
    <property type="match status" value="2"/>
</dbReference>
<evidence type="ECO:0000259" key="8">
    <source>
        <dbReference type="Pfam" id="PF21621"/>
    </source>
</evidence>
<dbReference type="GO" id="GO:0008270">
    <property type="term" value="F:zinc ion binding"/>
    <property type="evidence" value="ECO:0007669"/>
    <property type="project" value="InterPro"/>
</dbReference>
<dbReference type="CDD" id="cd07010">
    <property type="entry name" value="cupin_PMI_type_I_N_bac"/>
    <property type="match status" value="1"/>
</dbReference>
<feature type="binding site" evidence="5">
    <location>
        <position position="101"/>
    </location>
    <ligand>
        <name>Zn(2+)</name>
        <dbReference type="ChEBI" id="CHEBI:29105"/>
    </ligand>
</feature>
<protein>
    <recommendedName>
        <fullName evidence="3">Phosphohexomutase</fullName>
    </recommendedName>
    <alternativeName>
        <fullName evidence="4">Phosphomannose isomerase</fullName>
    </alternativeName>
</protein>
<dbReference type="STRING" id="1850252.LPB136_06600"/>
<evidence type="ECO:0000313" key="9">
    <source>
        <dbReference type="EMBL" id="APG66438.1"/>
    </source>
</evidence>
<dbReference type="InterPro" id="IPR049071">
    <property type="entry name" value="MPI_cupin_dom"/>
</dbReference>
<organism evidence="9 10">
    <name type="scientific">Tenacibaculum todarodis</name>
    <dbReference type="NCBI Taxonomy" id="1850252"/>
    <lineage>
        <taxon>Bacteria</taxon>
        <taxon>Pseudomonadati</taxon>
        <taxon>Bacteroidota</taxon>
        <taxon>Flavobacteriia</taxon>
        <taxon>Flavobacteriales</taxon>
        <taxon>Flavobacteriaceae</taxon>
        <taxon>Tenacibaculum</taxon>
    </lineage>
</organism>
<feature type="domain" description="Phosphomannose isomerase type I catalytic" evidence="7">
    <location>
        <begin position="6"/>
        <end position="113"/>
    </location>
</feature>
<dbReference type="Proteomes" id="UP000181898">
    <property type="component" value="Chromosome"/>
</dbReference>
<dbReference type="PIRSF" id="PIRSF036894">
    <property type="entry name" value="PMI_Firm_short"/>
    <property type="match status" value="1"/>
</dbReference>
<dbReference type="GO" id="GO:0004476">
    <property type="term" value="F:mannose-6-phosphate isomerase activity"/>
    <property type="evidence" value="ECO:0007669"/>
    <property type="project" value="InterPro"/>
</dbReference>
<evidence type="ECO:0000256" key="3">
    <source>
        <dbReference type="ARBA" id="ARBA00029741"/>
    </source>
</evidence>
<dbReference type="Pfam" id="PF21621">
    <property type="entry name" value="MPI_cupin_dom"/>
    <property type="match status" value="1"/>
</dbReference>
<dbReference type="SUPFAM" id="SSF51182">
    <property type="entry name" value="RmlC-like cupins"/>
    <property type="match status" value="1"/>
</dbReference>
<proteinExistence type="predicted"/>
<feature type="binding site" evidence="5">
    <location>
        <position position="176"/>
    </location>
    <ligand>
        <name>Zn(2+)</name>
        <dbReference type="ChEBI" id="CHEBI:29105"/>
    </ligand>
</feature>